<organism evidence="1">
    <name type="scientific">Timema poppense</name>
    <name type="common">Walking stick</name>
    <dbReference type="NCBI Taxonomy" id="170557"/>
    <lineage>
        <taxon>Eukaryota</taxon>
        <taxon>Metazoa</taxon>
        <taxon>Ecdysozoa</taxon>
        <taxon>Arthropoda</taxon>
        <taxon>Hexapoda</taxon>
        <taxon>Insecta</taxon>
        <taxon>Pterygota</taxon>
        <taxon>Neoptera</taxon>
        <taxon>Polyneoptera</taxon>
        <taxon>Phasmatodea</taxon>
        <taxon>Timematodea</taxon>
        <taxon>Timematoidea</taxon>
        <taxon>Timematidae</taxon>
        <taxon>Timema</taxon>
    </lineage>
</organism>
<sequence length="154" mass="17805">MSRIGFLETVGKYLQPDVRKYQAQCIDIVRDVYQENTIKPCTRNCRGSGEWRQVRTNNILPKRGQHFLKHPKNKTELFSFLAKEIVARSPLKDIQMPPNTQQDSVGKQSHLPSTRECFIKDYGLVACHMKEESSRAQGHFQPISVEKVLEYQGQ</sequence>
<dbReference type="AlphaFoldDB" id="A0A7R9D5J2"/>
<reference evidence="1" key="1">
    <citation type="submission" date="2020-11" db="EMBL/GenBank/DDBJ databases">
        <authorList>
            <person name="Tran Van P."/>
        </authorList>
    </citation>
    <scope>NUCLEOTIDE SEQUENCE</scope>
</reference>
<protein>
    <submittedName>
        <fullName evidence="1">Uncharacterized protein</fullName>
    </submittedName>
</protein>
<dbReference type="EMBL" id="OD003251">
    <property type="protein sequence ID" value="CAD7407397.1"/>
    <property type="molecule type" value="Genomic_DNA"/>
</dbReference>
<proteinExistence type="predicted"/>
<evidence type="ECO:0000313" key="1">
    <source>
        <dbReference type="EMBL" id="CAD7407397.1"/>
    </source>
</evidence>
<name>A0A7R9D5J2_TIMPO</name>
<accession>A0A7R9D5J2</accession>
<gene>
    <name evidence="1" type="ORF">TPSB3V08_LOCUS5863</name>
</gene>